<protein>
    <submittedName>
        <fullName evidence="5">PASTA domain-containing protein</fullName>
    </submittedName>
</protein>
<evidence type="ECO:0000256" key="2">
    <source>
        <dbReference type="SAM" id="Phobius"/>
    </source>
</evidence>
<evidence type="ECO:0000313" key="8">
    <source>
        <dbReference type="Proteomes" id="UP000230046"/>
    </source>
</evidence>
<keyword evidence="2" id="KW-0812">Transmembrane</keyword>
<evidence type="ECO:0000313" key="5">
    <source>
        <dbReference type="EMBL" id="PIK20496.1"/>
    </source>
</evidence>
<dbReference type="CDD" id="cd06577">
    <property type="entry name" value="PASTA_pknB"/>
    <property type="match status" value="1"/>
</dbReference>
<evidence type="ECO:0000313" key="9">
    <source>
        <dbReference type="Proteomes" id="UP000283868"/>
    </source>
</evidence>
<feature type="compositionally biased region" description="Pro residues" evidence="1">
    <location>
        <begin position="240"/>
        <end position="249"/>
    </location>
</feature>
<dbReference type="Proteomes" id="UP000230046">
    <property type="component" value="Unassembled WGS sequence"/>
</dbReference>
<name>A0A0S3UKE7_PREIN</name>
<feature type="region of interest" description="Disordered" evidence="1">
    <location>
        <begin position="221"/>
        <end position="259"/>
    </location>
</feature>
<keyword evidence="2" id="KW-1133">Transmembrane helix</keyword>
<dbReference type="RefSeq" id="WP_096405817.1">
    <property type="nucleotide sequence ID" value="NZ_AP014597.1"/>
</dbReference>
<dbReference type="Proteomes" id="UP000217431">
    <property type="component" value="Chromosome I"/>
</dbReference>
<gene>
    <name evidence="5" type="ORF">CTI18_03690</name>
    <name evidence="6" type="ORF">D2S45_08360</name>
    <name evidence="4" type="ORF">PIOMA14_I_1488</name>
</gene>
<dbReference type="EMBL" id="PEKN01000001">
    <property type="protein sequence ID" value="PIK20496.1"/>
    <property type="molecule type" value="Genomic_DNA"/>
</dbReference>
<dbReference type="EMBL" id="QXEN01000013">
    <property type="protein sequence ID" value="RRF86957.1"/>
    <property type="molecule type" value="Genomic_DNA"/>
</dbReference>
<evidence type="ECO:0000313" key="4">
    <source>
        <dbReference type="EMBL" id="BAU17996.1"/>
    </source>
</evidence>
<keyword evidence="2" id="KW-0472">Membrane</keyword>
<dbReference type="AlphaFoldDB" id="A0A0S3UKE7"/>
<dbReference type="InterPro" id="IPR005543">
    <property type="entry name" value="PASTA_dom"/>
</dbReference>
<dbReference type="PROSITE" id="PS51178">
    <property type="entry name" value="PASTA"/>
    <property type="match status" value="2"/>
</dbReference>
<evidence type="ECO:0000256" key="1">
    <source>
        <dbReference type="SAM" id="MobiDB-lite"/>
    </source>
</evidence>
<feature type="domain" description="PASTA" evidence="3">
    <location>
        <begin position="112"/>
        <end position="182"/>
    </location>
</feature>
<evidence type="ECO:0000259" key="3">
    <source>
        <dbReference type="PROSITE" id="PS51178"/>
    </source>
</evidence>
<feature type="transmembrane region" description="Helical" evidence="2">
    <location>
        <begin position="15"/>
        <end position="37"/>
    </location>
</feature>
<accession>A0A0S3UKE7</accession>
<organism evidence="4 7">
    <name type="scientific">Prevotella intermedia</name>
    <dbReference type="NCBI Taxonomy" id="28131"/>
    <lineage>
        <taxon>Bacteria</taxon>
        <taxon>Pseudomonadati</taxon>
        <taxon>Bacteroidota</taxon>
        <taxon>Bacteroidia</taxon>
        <taxon>Bacteroidales</taxon>
        <taxon>Prevotellaceae</taxon>
        <taxon>Prevotella</taxon>
    </lineage>
</organism>
<evidence type="ECO:0000313" key="6">
    <source>
        <dbReference type="EMBL" id="RRF86957.1"/>
    </source>
</evidence>
<reference evidence="6 9" key="3">
    <citation type="submission" date="2018-08" db="EMBL/GenBank/DDBJ databases">
        <title>Comparative analysis of Prevotella intermedia strains.</title>
        <authorList>
            <person name="Moon J.-H."/>
            <person name="Lee J.-H."/>
        </authorList>
    </citation>
    <scope>NUCLEOTIDE SEQUENCE [LARGE SCALE GENOMIC DNA]</scope>
    <source>
        <strain evidence="6 9">ATCC 15033</strain>
    </source>
</reference>
<evidence type="ECO:0000313" key="7">
    <source>
        <dbReference type="Proteomes" id="UP000217431"/>
    </source>
</evidence>
<sequence length="259" mass="28458">MTSKDFVHSFFSTYIWGNILAIVILVTMLSIGVRYGIDYYTHVGESIVVPDVIHKQYDDALDIMDKVGLTMEVADTGYVKELPPDCILEQTPAGGKRVKSTRVIYVTINAATAPTLPLPDLADNSSLREAQALLLSMGFKVGDPEYISGEKDWVYGVLVNGKLAQAGDRVPNDAIIVLQVGDGTRDANDTTSHRPAVQYEEVQVEEPKYEEYYDWVEVPVDENGNEIKDGDGTLPRTVPSVPPQQPALPPDHNAPKPTD</sequence>
<dbReference type="SMART" id="SM00740">
    <property type="entry name" value="PASTA"/>
    <property type="match status" value="1"/>
</dbReference>
<dbReference type="EMBL" id="AP014597">
    <property type="protein sequence ID" value="BAU17996.1"/>
    <property type="molecule type" value="Genomic_DNA"/>
</dbReference>
<reference evidence="5 8" key="2">
    <citation type="submission" date="2017-11" db="EMBL/GenBank/DDBJ databases">
        <title>Genome sequencing of Prevotella intermedia KCOM 1653.</title>
        <authorList>
            <person name="Kook J.-K."/>
            <person name="Park S.-N."/>
            <person name="Lim Y.K."/>
        </authorList>
    </citation>
    <scope>NUCLEOTIDE SEQUENCE [LARGE SCALE GENOMIC DNA]</scope>
    <source>
        <strain evidence="5 8">KCOM 1653</strain>
    </source>
</reference>
<proteinExistence type="predicted"/>
<reference evidence="4 7" key="1">
    <citation type="journal article" date="2016" name="DNA Res.">
        <title>The complete genome sequencing of Prevotella intermedia strain OMA14 and a subsequent fine-scale, intra-species genomic comparison reveal an unusual amplification of conjugative and mobile transposons and identify a novel Prevotella-lineage-specific repeat.</title>
        <authorList>
            <person name="Naito M."/>
            <person name="Ogura Y."/>
            <person name="Itoh T."/>
            <person name="Shoji M."/>
            <person name="Okamoto M."/>
            <person name="Hayashi T."/>
            <person name="Nakayama K."/>
        </authorList>
    </citation>
    <scope>NUCLEOTIDE SEQUENCE [LARGE SCALE GENOMIC DNA]</scope>
    <source>
        <strain evidence="4 7">OMA14</strain>
    </source>
</reference>
<dbReference type="SUPFAM" id="SSF54184">
    <property type="entry name" value="Penicillin-binding protein 2x (pbp-2x), c-terminal domain"/>
    <property type="match status" value="1"/>
</dbReference>
<dbReference type="STRING" id="28131.BWX40_00760"/>
<dbReference type="Gene3D" id="3.30.10.20">
    <property type="match status" value="1"/>
</dbReference>
<dbReference type="Proteomes" id="UP000283868">
    <property type="component" value="Unassembled WGS sequence"/>
</dbReference>
<dbReference type="Pfam" id="PF03793">
    <property type="entry name" value="PASTA"/>
    <property type="match status" value="1"/>
</dbReference>
<feature type="domain" description="PASTA" evidence="3">
    <location>
        <begin position="44"/>
        <end position="110"/>
    </location>
</feature>
<keyword evidence="9" id="KW-1185">Reference proteome</keyword>